<dbReference type="RefSeq" id="WP_026654559.1">
    <property type="nucleotide sequence ID" value="NC_022538.1"/>
</dbReference>
<organism evidence="3 4">
    <name type="scientific">Alteracholeplasma palmae (strain ATCC 49389 / J233)</name>
    <name type="common">Acholeplasma palmae</name>
    <dbReference type="NCBI Taxonomy" id="1318466"/>
    <lineage>
        <taxon>Bacteria</taxon>
        <taxon>Bacillati</taxon>
        <taxon>Mycoplasmatota</taxon>
        <taxon>Mollicutes</taxon>
        <taxon>Acholeplasmatales</taxon>
        <taxon>Acholeplasmataceae</taxon>
        <taxon>Acholeplasma</taxon>
    </lineage>
</organism>
<dbReference type="STRING" id="1318466.BN85401260"/>
<dbReference type="AlphaFoldDB" id="U4KJT8"/>
<keyword evidence="1" id="KW-0812">Transmembrane</keyword>
<accession>U4KJT8</accession>
<evidence type="ECO:0000313" key="4">
    <source>
        <dbReference type="Proteomes" id="UP000032740"/>
    </source>
</evidence>
<dbReference type="InterPro" id="IPR025164">
    <property type="entry name" value="Toastrack_DUF4097"/>
</dbReference>
<dbReference type="OrthoDB" id="9804829at2"/>
<dbReference type="KEGG" id="apal:BN85401260"/>
<dbReference type="EMBL" id="FO681347">
    <property type="protein sequence ID" value="CCV63703.1"/>
    <property type="molecule type" value="Genomic_DNA"/>
</dbReference>
<evidence type="ECO:0000313" key="3">
    <source>
        <dbReference type="EMBL" id="CCV63703.1"/>
    </source>
</evidence>
<proteinExistence type="predicted"/>
<feature type="domain" description="DUF4097" evidence="2">
    <location>
        <begin position="120"/>
        <end position="440"/>
    </location>
</feature>
<keyword evidence="4" id="KW-1185">Reference proteome</keyword>
<sequence>MNKQDFLNQLKQALYENKISDPNEVLDYYTDLIEGQIEKGITEQEAIQSLSKISDIILELKDSENGSNNNFTFSNYIQARPVANTILGDKITSSSSLKKVKSYHINIDKEYCLNTKLWERNIEIIPSDSNTIDIEYKKSFSNPIEVFIHENQISVIERIHRIWVLGFIQMIVFAGLYIGFYFIFKNQVSQNGWWHALILFLTLVVHGIIFSNHYYKNSKNKKILVKLPKAKSLNQLYMIQRSGKAELSSIYATTFNINAYSATCKINDSFAHYIYLKNSSGHIRFGNPNQELKFKSELLNTITSSGSTKIYGLNAQTISAKVSSGSLLLDNIKSYDMSLKCSSGSLKGNGLMIENNISVNLSSGVTYYNDISFKSALLNAKSGYLTLDNIKGSSNDYILKTKYTSGSIKINREKVANIHTSNTTSKDEINAKVSSGSIKLNFLNK</sequence>
<reference evidence="3 4" key="1">
    <citation type="journal article" date="2013" name="J. Mol. Microbiol. Biotechnol.">
        <title>Analysis of the Complete Genomes of Acholeplasma brassicae , A. palmae and A. laidlawii and Their Comparison to the Obligate Parasites from ' Candidatus Phytoplasma'.</title>
        <authorList>
            <person name="Kube M."/>
            <person name="Siewert C."/>
            <person name="Migdoll A.M."/>
            <person name="Duduk B."/>
            <person name="Holz S."/>
            <person name="Rabus R."/>
            <person name="Seemuller E."/>
            <person name="Mitrovic J."/>
            <person name="Muller I."/>
            <person name="Buttner C."/>
            <person name="Reinhardt R."/>
        </authorList>
    </citation>
    <scope>NUCLEOTIDE SEQUENCE [LARGE SCALE GENOMIC DNA]</scope>
    <source>
        <strain evidence="3 4">J233</strain>
    </source>
</reference>
<feature type="transmembrane region" description="Helical" evidence="1">
    <location>
        <begin position="162"/>
        <end position="184"/>
    </location>
</feature>
<dbReference type="HOGENOM" id="CLU_614859_0_0_14"/>
<gene>
    <name evidence="3" type="ORF">BN85401260</name>
</gene>
<keyword evidence="1" id="KW-1133">Transmembrane helix</keyword>
<dbReference type="Pfam" id="PF13349">
    <property type="entry name" value="DUF4097"/>
    <property type="match status" value="1"/>
</dbReference>
<keyword evidence="1" id="KW-0472">Membrane</keyword>
<feature type="transmembrane region" description="Helical" evidence="1">
    <location>
        <begin position="196"/>
        <end position="215"/>
    </location>
</feature>
<name>U4KJT8_ALTPJ</name>
<dbReference type="Proteomes" id="UP000032740">
    <property type="component" value="Chromosome"/>
</dbReference>
<evidence type="ECO:0000256" key="1">
    <source>
        <dbReference type="SAM" id="Phobius"/>
    </source>
</evidence>
<evidence type="ECO:0000259" key="2">
    <source>
        <dbReference type="Pfam" id="PF13349"/>
    </source>
</evidence>
<protein>
    <recommendedName>
        <fullName evidence="2">DUF4097 domain-containing protein</fullName>
    </recommendedName>
</protein>